<dbReference type="EMBL" id="QSFW01000024">
    <property type="protein sequence ID" value="RHA84554.1"/>
    <property type="molecule type" value="Genomic_DNA"/>
</dbReference>
<evidence type="ECO:0000313" key="1">
    <source>
        <dbReference type="EMBL" id="RHA84554.1"/>
    </source>
</evidence>
<organism evidence="1 2">
    <name type="scientific">Segatella copri</name>
    <dbReference type="NCBI Taxonomy" id="165179"/>
    <lineage>
        <taxon>Bacteria</taxon>
        <taxon>Pseudomonadati</taxon>
        <taxon>Bacteroidota</taxon>
        <taxon>Bacteroidia</taxon>
        <taxon>Bacteroidales</taxon>
        <taxon>Prevotellaceae</taxon>
        <taxon>Segatella</taxon>
    </lineage>
</organism>
<reference evidence="1 2" key="1">
    <citation type="submission" date="2018-08" db="EMBL/GenBank/DDBJ databases">
        <title>A genome reference for cultivated species of the human gut microbiota.</title>
        <authorList>
            <person name="Zou Y."/>
            <person name="Xue W."/>
            <person name="Luo G."/>
        </authorList>
    </citation>
    <scope>NUCLEOTIDE SEQUENCE [LARGE SCALE GENOMIC DNA]</scope>
    <source>
        <strain evidence="1 2">AM42-23AC</strain>
    </source>
</reference>
<dbReference type="RefSeq" id="WP_118191127.1">
    <property type="nucleotide sequence ID" value="NZ_QSFW01000024.1"/>
</dbReference>
<comment type="caution">
    <text evidence="1">The sequence shown here is derived from an EMBL/GenBank/DDBJ whole genome shotgun (WGS) entry which is preliminary data.</text>
</comment>
<dbReference type="AlphaFoldDB" id="A0AA92V0M5"/>
<evidence type="ECO:0000313" key="2">
    <source>
        <dbReference type="Proteomes" id="UP000284990"/>
    </source>
</evidence>
<dbReference type="Proteomes" id="UP000284990">
    <property type="component" value="Unassembled WGS sequence"/>
</dbReference>
<gene>
    <name evidence="1" type="ORF">DW916_11150</name>
</gene>
<sequence length="136" mass="15227">MNIKRIISALTSIKWKYLFPHFSLVLCKKGGKLELEKSVKLFGSRIVINEDACLCICKGTSLKGCLIQLGKKASMVVGSDCRLANRNIVSGNFYLGQNNYLMKESFVLIENESSLKIGNNNRLFCTVWVRFRGGGQ</sequence>
<proteinExistence type="predicted"/>
<protein>
    <submittedName>
        <fullName evidence="1">Uncharacterized protein</fullName>
    </submittedName>
</protein>
<name>A0AA92V0M5_9BACT</name>
<accession>A0AA92V0M5</accession>